<name>A0ABT1B037_9FLAO</name>
<proteinExistence type="predicted"/>
<evidence type="ECO:0000313" key="1">
    <source>
        <dbReference type="EMBL" id="MCO5725546.1"/>
    </source>
</evidence>
<dbReference type="Proteomes" id="UP001206312">
    <property type="component" value="Unassembled WGS sequence"/>
</dbReference>
<dbReference type="EMBL" id="JAMXIB010000010">
    <property type="protein sequence ID" value="MCO5725546.1"/>
    <property type="molecule type" value="Genomic_DNA"/>
</dbReference>
<organism evidence="1 2">
    <name type="scientific">Robiginitalea marina</name>
    <dbReference type="NCBI Taxonomy" id="2954105"/>
    <lineage>
        <taxon>Bacteria</taxon>
        <taxon>Pseudomonadati</taxon>
        <taxon>Bacteroidota</taxon>
        <taxon>Flavobacteriia</taxon>
        <taxon>Flavobacteriales</taxon>
        <taxon>Flavobacteriaceae</taxon>
        <taxon>Robiginitalea</taxon>
    </lineage>
</organism>
<comment type="caution">
    <text evidence="1">The sequence shown here is derived from an EMBL/GenBank/DDBJ whole genome shotgun (WGS) entry which is preliminary data.</text>
</comment>
<evidence type="ECO:0000313" key="2">
    <source>
        <dbReference type="Proteomes" id="UP001206312"/>
    </source>
</evidence>
<keyword evidence="2" id="KW-1185">Reference proteome</keyword>
<gene>
    <name evidence="1" type="ORF">NG653_11820</name>
</gene>
<protein>
    <submittedName>
        <fullName evidence="1">Uncharacterized protein</fullName>
    </submittedName>
</protein>
<dbReference type="RefSeq" id="WP_252741917.1">
    <property type="nucleotide sequence ID" value="NZ_JAMXIB010000010.1"/>
</dbReference>
<reference evidence="1 2" key="1">
    <citation type="submission" date="2022-06" db="EMBL/GenBank/DDBJ databases">
        <authorList>
            <person name="Xuan X."/>
        </authorList>
    </citation>
    <scope>NUCLEOTIDE SEQUENCE [LARGE SCALE GENOMIC DNA]</scope>
    <source>
        <strain evidence="1 2">2V75</strain>
    </source>
</reference>
<sequence>MESLVAKLKIAPNTSRIKSSRIEFEFMYACKYLNASIFEPFIEEDDCFDQQDKWRFLASLKENFDNAKKRGAQQTVIKKGRCELCSIGALTYEFWAHRSTPEFAYVIRWENDQLKDIYACNASSGWSTSNSRIKRYY</sequence>
<accession>A0ABT1B037</accession>